<dbReference type="EMBL" id="MPJW01000196">
    <property type="protein sequence ID" value="OLU37618.1"/>
    <property type="molecule type" value="Genomic_DNA"/>
</dbReference>
<keyword evidence="6 9" id="KW-0812">Transmembrane</keyword>
<sequence>MNRISTKTSENIMRFFCLLASVISIISVAMICFFLFANGWPAISQVGFVQFFTGTVWQPSAGEYGILPMICATGAVTGLAILTGFPAGVLCAVYLVYECPKKMYGFFHGAILLMAGIPSVVYGFFGLTTLVPFIRNTFGGRGMSLLAAGVLLGFMILPTVASISLTSIQAVGQEIYDGSRALGSSHEKSIFHSVLPAARGGILAALILGLGRAAGETMAVMMVAGNQPVMPAGLLEGVRTLTSNIAMEMGYAAGLQREALIATGAVLLLIILLINLLLSVYERKGKMV</sequence>
<evidence type="ECO:0000256" key="5">
    <source>
        <dbReference type="ARBA" id="ARBA00022592"/>
    </source>
</evidence>
<dbReference type="PANTHER" id="PTHR30425:SF1">
    <property type="entry name" value="PHOSPHATE TRANSPORT SYSTEM PERMEASE PROTEIN PSTC"/>
    <property type="match status" value="1"/>
</dbReference>
<name>A0A1U7NDW9_9FIRM</name>
<dbReference type="RefSeq" id="WP_075820719.1">
    <property type="nucleotide sequence ID" value="NZ_CAOUMU010000039.1"/>
</dbReference>
<organism evidence="12 13">
    <name type="scientific">Ileibacterium valens</name>
    <dbReference type="NCBI Taxonomy" id="1862668"/>
    <lineage>
        <taxon>Bacteria</taxon>
        <taxon>Bacillati</taxon>
        <taxon>Bacillota</taxon>
        <taxon>Erysipelotrichia</taxon>
        <taxon>Erysipelotrichales</taxon>
        <taxon>Erysipelotrichaceae</taxon>
        <taxon>Ileibacterium</taxon>
    </lineage>
</organism>
<keyword evidence="13" id="KW-1185">Reference proteome</keyword>
<gene>
    <name evidence="12" type="ORF">BO222_10235</name>
</gene>
<evidence type="ECO:0000256" key="9">
    <source>
        <dbReference type="RuleBase" id="RU363032"/>
    </source>
</evidence>
<keyword evidence="5 10" id="KW-0592">Phosphate transport</keyword>
<dbReference type="GO" id="GO:0005886">
    <property type="term" value="C:plasma membrane"/>
    <property type="evidence" value="ECO:0007669"/>
    <property type="project" value="UniProtKB-SubCell"/>
</dbReference>
<dbReference type="InterPro" id="IPR011864">
    <property type="entry name" value="Phosphate_PstC"/>
</dbReference>
<evidence type="ECO:0000256" key="3">
    <source>
        <dbReference type="ARBA" id="ARBA00022448"/>
    </source>
</evidence>
<dbReference type="OrthoDB" id="9785113at2"/>
<keyword evidence="3 9" id="KW-0813">Transport</keyword>
<comment type="function">
    <text evidence="10">Part of the binding-protein-dependent transport system for phosphate; probably responsible for the translocation of the substrate across the membrane.</text>
</comment>
<dbReference type="PANTHER" id="PTHR30425">
    <property type="entry name" value="PHOSPHATE TRANSPORT SYSTEM PERMEASE PROTEIN PST"/>
    <property type="match status" value="1"/>
</dbReference>
<dbReference type="NCBIfam" id="TIGR02138">
    <property type="entry name" value="phosphate_pstC"/>
    <property type="match status" value="1"/>
</dbReference>
<feature type="domain" description="ABC transmembrane type-1" evidence="11">
    <location>
        <begin position="70"/>
        <end position="278"/>
    </location>
</feature>
<evidence type="ECO:0000256" key="7">
    <source>
        <dbReference type="ARBA" id="ARBA00022989"/>
    </source>
</evidence>
<evidence type="ECO:0000256" key="8">
    <source>
        <dbReference type="ARBA" id="ARBA00023136"/>
    </source>
</evidence>
<feature type="transmembrane region" description="Helical" evidence="9">
    <location>
        <begin position="12"/>
        <end position="37"/>
    </location>
</feature>
<feature type="transmembrane region" description="Helical" evidence="9">
    <location>
        <begin position="66"/>
        <end position="97"/>
    </location>
</feature>
<keyword evidence="4 10" id="KW-1003">Cell membrane</keyword>
<evidence type="ECO:0000313" key="12">
    <source>
        <dbReference type="EMBL" id="OLU37618.1"/>
    </source>
</evidence>
<dbReference type="InterPro" id="IPR051124">
    <property type="entry name" value="Phosphate_Transport_Permease"/>
</dbReference>
<dbReference type="InterPro" id="IPR000515">
    <property type="entry name" value="MetI-like"/>
</dbReference>
<keyword evidence="7 9" id="KW-1133">Transmembrane helix</keyword>
<dbReference type="AlphaFoldDB" id="A0A1U7NDW9"/>
<keyword evidence="8 9" id="KW-0472">Membrane</keyword>
<dbReference type="GO" id="GO:0005315">
    <property type="term" value="F:phosphate transmembrane transporter activity"/>
    <property type="evidence" value="ECO:0007669"/>
    <property type="project" value="InterPro"/>
</dbReference>
<dbReference type="Pfam" id="PF00528">
    <property type="entry name" value="BPD_transp_1"/>
    <property type="match status" value="1"/>
</dbReference>
<evidence type="ECO:0000259" key="11">
    <source>
        <dbReference type="PROSITE" id="PS50928"/>
    </source>
</evidence>
<reference evidence="12 13" key="1">
    <citation type="submission" date="2016-11" db="EMBL/GenBank/DDBJ databases">
        <title>Description of two novel members of the family Erysipelotrichaceae: Ileibacterium lipovorans gen. nov., sp. nov. and Dubosiella newyorkensis, gen. nov., sp. nov.</title>
        <authorList>
            <person name="Cox L.M."/>
            <person name="Sohn J."/>
            <person name="Tyrrell K.L."/>
            <person name="Citron D.M."/>
            <person name="Lawson P.A."/>
            <person name="Patel N.B."/>
            <person name="Iizumi T."/>
            <person name="Perez-Perez G.I."/>
            <person name="Goldstein E.J."/>
            <person name="Blaser M.J."/>
        </authorList>
    </citation>
    <scope>NUCLEOTIDE SEQUENCE [LARGE SCALE GENOMIC DNA]</scope>
    <source>
        <strain evidence="12 13">NYU-BL-A3</strain>
    </source>
</reference>
<accession>A0A1U7NDW9</accession>
<evidence type="ECO:0000256" key="10">
    <source>
        <dbReference type="RuleBase" id="RU363054"/>
    </source>
</evidence>
<comment type="subcellular location">
    <subcellularLocation>
        <location evidence="1 9">Cell membrane</location>
        <topology evidence="1 9">Multi-pass membrane protein</topology>
    </subcellularLocation>
</comment>
<feature type="transmembrane region" description="Helical" evidence="9">
    <location>
        <begin position="259"/>
        <end position="281"/>
    </location>
</feature>
<evidence type="ECO:0000256" key="1">
    <source>
        <dbReference type="ARBA" id="ARBA00004651"/>
    </source>
</evidence>
<evidence type="ECO:0000313" key="13">
    <source>
        <dbReference type="Proteomes" id="UP000186341"/>
    </source>
</evidence>
<dbReference type="GeneID" id="82203530"/>
<feature type="transmembrane region" description="Helical" evidence="9">
    <location>
        <begin position="104"/>
        <end position="125"/>
    </location>
</feature>
<dbReference type="PROSITE" id="PS50928">
    <property type="entry name" value="ABC_TM1"/>
    <property type="match status" value="1"/>
</dbReference>
<evidence type="ECO:0000256" key="6">
    <source>
        <dbReference type="ARBA" id="ARBA00022692"/>
    </source>
</evidence>
<evidence type="ECO:0000256" key="4">
    <source>
        <dbReference type="ARBA" id="ARBA00022475"/>
    </source>
</evidence>
<feature type="transmembrane region" description="Helical" evidence="9">
    <location>
        <begin position="145"/>
        <end position="168"/>
    </location>
</feature>
<dbReference type="InterPro" id="IPR035906">
    <property type="entry name" value="MetI-like_sf"/>
</dbReference>
<comment type="caution">
    <text evidence="12">The sequence shown here is derived from an EMBL/GenBank/DDBJ whole genome shotgun (WGS) entry which is preliminary data.</text>
</comment>
<dbReference type="Proteomes" id="UP000186341">
    <property type="component" value="Unassembled WGS sequence"/>
</dbReference>
<feature type="transmembrane region" description="Helical" evidence="9">
    <location>
        <begin position="189"/>
        <end position="211"/>
    </location>
</feature>
<proteinExistence type="inferred from homology"/>
<dbReference type="GO" id="GO:0006817">
    <property type="term" value="P:phosphate ion transport"/>
    <property type="evidence" value="ECO:0007669"/>
    <property type="project" value="UniProtKB-KW"/>
</dbReference>
<dbReference type="CDD" id="cd06261">
    <property type="entry name" value="TM_PBP2"/>
    <property type="match status" value="1"/>
</dbReference>
<protein>
    <recommendedName>
        <fullName evidence="10">Phosphate transport system permease protein</fullName>
    </recommendedName>
</protein>
<dbReference type="SUPFAM" id="SSF161098">
    <property type="entry name" value="MetI-like"/>
    <property type="match status" value="1"/>
</dbReference>
<dbReference type="Gene3D" id="1.10.3720.10">
    <property type="entry name" value="MetI-like"/>
    <property type="match status" value="1"/>
</dbReference>
<comment type="similarity">
    <text evidence="2 10">Belongs to the binding-protein-dependent transport system permease family. CysTW subfamily.</text>
</comment>
<evidence type="ECO:0000256" key="2">
    <source>
        <dbReference type="ARBA" id="ARBA00007069"/>
    </source>
</evidence>